<dbReference type="Pfam" id="PF04864">
    <property type="entry name" value="Alliinase_C"/>
    <property type="match status" value="1"/>
</dbReference>
<gene>
    <name evidence="2" type="ORF">A4U43_C03F29830</name>
</gene>
<keyword evidence="3" id="KW-1185">Reference proteome</keyword>
<evidence type="ECO:0000313" key="2">
    <source>
        <dbReference type="EMBL" id="ONK76584.1"/>
    </source>
</evidence>
<dbReference type="InterPro" id="IPR006948">
    <property type="entry name" value="Alliinase_C"/>
</dbReference>
<organism evidence="2 3">
    <name type="scientific">Asparagus officinalis</name>
    <name type="common">Garden asparagus</name>
    <dbReference type="NCBI Taxonomy" id="4686"/>
    <lineage>
        <taxon>Eukaryota</taxon>
        <taxon>Viridiplantae</taxon>
        <taxon>Streptophyta</taxon>
        <taxon>Embryophyta</taxon>
        <taxon>Tracheophyta</taxon>
        <taxon>Spermatophyta</taxon>
        <taxon>Magnoliopsida</taxon>
        <taxon>Liliopsida</taxon>
        <taxon>Asparagales</taxon>
        <taxon>Asparagaceae</taxon>
        <taxon>Asparagoideae</taxon>
        <taxon>Asparagus</taxon>
    </lineage>
</organism>
<name>A0A5P1FEW1_ASPOF</name>
<dbReference type="GO" id="GO:0016846">
    <property type="term" value="F:carbon-sulfur lyase activity"/>
    <property type="evidence" value="ECO:0007669"/>
    <property type="project" value="InterPro"/>
</dbReference>
<evidence type="ECO:0000313" key="3">
    <source>
        <dbReference type="Proteomes" id="UP000243459"/>
    </source>
</evidence>
<feature type="non-terminal residue" evidence="2">
    <location>
        <position position="1"/>
    </location>
</feature>
<dbReference type="InterPro" id="IPR015424">
    <property type="entry name" value="PyrdxlP-dep_Trfase"/>
</dbReference>
<dbReference type="SUPFAM" id="SSF53383">
    <property type="entry name" value="PLP-dependent transferases"/>
    <property type="match status" value="1"/>
</dbReference>
<dbReference type="InterPro" id="IPR015422">
    <property type="entry name" value="PyrdxlP-dep_Trfase_small"/>
</dbReference>
<protein>
    <recommendedName>
        <fullName evidence="1">Alliinase C-terminal domain-containing protein</fullName>
    </recommendedName>
</protein>
<reference evidence="3" key="1">
    <citation type="journal article" date="2017" name="Nat. Commun.">
        <title>The asparagus genome sheds light on the origin and evolution of a young Y chromosome.</title>
        <authorList>
            <person name="Harkess A."/>
            <person name="Zhou J."/>
            <person name="Xu C."/>
            <person name="Bowers J.E."/>
            <person name="Van der Hulst R."/>
            <person name="Ayyampalayam S."/>
            <person name="Mercati F."/>
            <person name="Riccardi P."/>
            <person name="McKain M.R."/>
            <person name="Kakrana A."/>
            <person name="Tang H."/>
            <person name="Ray J."/>
            <person name="Groenendijk J."/>
            <person name="Arikit S."/>
            <person name="Mathioni S.M."/>
            <person name="Nakano M."/>
            <person name="Shan H."/>
            <person name="Telgmann-Rauber A."/>
            <person name="Kanno A."/>
            <person name="Yue Z."/>
            <person name="Chen H."/>
            <person name="Li W."/>
            <person name="Chen Y."/>
            <person name="Xu X."/>
            <person name="Zhang Y."/>
            <person name="Luo S."/>
            <person name="Chen H."/>
            <person name="Gao J."/>
            <person name="Mao Z."/>
            <person name="Pires J.C."/>
            <person name="Luo M."/>
            <person name="Kudrna D."/>
            <person name="Wing R.A."/>
            <person name="Meyers B.C."/>
            <person name="Yi K."/>
            <person name="Kong H."/>
            <person name="Lavrijsen P."/>
            <person name="Sunseri F."/>
            <person name="Falavigna A."/>
            <person name="Ye Y."/>
            <person name="Leebens-Mack J.H."/>
            <person name="Chen G."/>
        </authorList>
    </citation>
    <scope>NUCLEOTIDE SEQUENCE [LARGE SCALE GENOMIC DNA]</scope>
    <source>
        <strain evidence="3">cv. DH0086</strain>
    </source>
</reference>
<feature type="domain" description="Alliinase C-terminal" evidence="1">
    <location>
        <begin position="1"/>
        <end position="64"/>
    </location>
</feature>
<evidence type="ECO:0000259" key="1">
    <source>
        <dbReference type="Pfam" id="PF04864"/>
    </source>
</evidence>
<dbReference type="Gene3D" id="3.90.1150.10">
    <property type="entry name" value="Aspartate Aminotransferase, domain 1"/>
    <property type="match status" value="1"/>
</dbReference>
<dbReference type="OMA" id="VKCEREA"/>
<accession>A0A5P1FEW1</accession>
<dbReference type="Proteomes" id="UP000243459">
    <property type="component" value="Chromosome 3"/>
</dbReference>
<dbReference type="Gramene" id="ONK76584">
    <property type="protein sequence ID" value="ONK76584"/>
    <property type="gene ID" value="A4U43_C03F29830"/>
</dbReference>
<dbReference type="EMBL" id="CM007383">
    <property type="protein sequence ID" value="ONK76584.1"/>
    <property type="molecule type" value="Genomic_DNA"/>
</dbReference>
<sequence length="65" mass="7469">EPSPAYGWLKCEMEEDKDCEAVLRREGIITRGGANFGADSRYTRLSLIKTQDDFELLMRKMEAII</sequence>
<dbReference type="AlphaFoldDB" id="A0A5P1FEW1"/>
<proteinExistence type="predicted"/>